<evidence type="ECO:0008006" key="15">
    <source>
        <dbReference type="Google" id="ProtNLM"/>
    </source>
</evidence>
<evidence type="ECO:0000256" key="2">
    <source>
        <dbReference type="ARBA" id="ARBA00006899"/>
    </source>
</evidence>
<dbReference type="PANTHER" id="PTHR31576">
    <property type="entry name" value="TATA BOX-BINDING PROTEIN-ASSOCIATED FACTOR RNA POLYMERASE I SUBUNIT B"/>
    <property type="match status" value="1"/>
</dbReference>
<name>A0ABR4N7I2_9FUNG</name>
<evidence type="ECO:0000256" key="7">
    <source>
        <dbReference type="ARBA" id="ARBA00023125"/>
    </source>
</evidence>
<evidence type="ECO:0000256" key="8">
    <source>
        <dbReference type="ARBA" id="ARBA00023163"/>
    </source>
</evidence>
<keyword evidence="6" id="KW-0805">Transcription regulation</keyword>
<proteinExistence type="inferred from homology"/>
<evidence type="ECO:0000256" key="6">
    <source>
        <dbReference type="ARBA" id="ARBA00023015"/>
    </source>
</evidence>
<feature type="domain" description="Rrn7/TAF1B N-terminal cyclin" evidence="11">
    <location>
        <begin position="78"/>
        <end position="178"/>
    </location>
</feature>
<evidence type="ECO:0000313" key="14">
    <source>
        <dbReference type="Proteomes" id="UP001527925"/>
    </source>
</evidence>
<gene>
    <name evidence="13" type="ORF">HK105_205037</name>
</gene>
<dbReference type="Pfam" id="PF20645">
    <property type="entry name" value="Rrn7_cyclin_C"/>
    <property type="match status" value="1"/>
</dbReference>
<dbReference type="InterPro" id="IPR048540">
    <property type="entry name" value="Rrn7_cyclin_N"/>
</dbReference>
<feature type="region of interest" description="Disordered" evidence="10">
    <location>
        <begin position="365"/>
        <end position="398"/>
    </location>
</feature>
<dbReference type="InterPro" id="IPR048538">
    <property type="entry name" value="Rrn7_cyclin_C"/>
</dbReference>
<dbReference type="InterPro" id="IPR033599">
    <property type="entry name" value="TAF1B/Rrn7"/>
</dbReference>
<dbReference type="EMBL" id="JADGIZ020000024">
    <property type="protein sequence ID" value="KAL2915421.1"/>
    <property type="molecule type" value="Genomic_DNA"/>
</dbReference>
<comment type="caution">
    <text evidence="13">The sequence shown here is derived from an EMBL/GenBank/DDBJ whole genome shotgun (WGS) entry which is preliminary data.</text>
</comment>
<keyword evidence="5" id="KW-0862">Zinc</keyword>
<evidence type="ECO:0000256" key="1">
    <source>
        <dbReference type="ARBA" id="ARBA00004604"/>
    </source>
</evidence>
<dbReference type="Proteomes" id="UP001527925">
    <property type="component" value="Unassembled WGS sequence"/>
</dbReference>
<evidence type="ECO:0000256" key="5">
    <source>
        <dbReference type="ARBA" id="ARBA00022833"/>
    </source>
</evidence>
<keyword evidence="8" id="KW-0804">Transcription</keyword>
<keyword evidence="3" id="KW-0479">Metal-binding</keyword>
<accession>A0ABR4N7I2</accession>
<dbReference type="Pfam" id="PF20644">
    <property type="entry name" value="Rrn7_cyclin_N"/>
    <property type="match status" value="1"/>
</dbReference>
<keyword evidence="7" id="KW-0238">DNA-binding</keyword>
<evidence type="ECO:0000313" key="13">
    <source>
        <dbReference type="EMBL" id="KAL2915421.1"/>
    </source>
</evidence>
<reference evidence="13 14" key="1">
    <citation type="submission" date="2023-09" db="EMBL/GenBank/DDBJ databases">
        <title>Pangenome analysis of Batrachochytrium dendrobatidis and related Chytrids.</title>
        <authorList>
            <person name="Yacoub M.N."/>
            <person name="Stajich J.E."/>
            <person name="James T.Y."/>
        </authorList>
    </citation>
    <scope>NUCLEOTIDE SEQUENCE [LARGE SCALE GENOMIC DNA]</scope>
    <source>
        <strain evidence="13 14">JEL0888</strain>
    </source>
</reference>
<evidence type="ECO:0000256" key="10">
    <source>
        <dbReference type="SAM" id="MobiDB-lite"/>
    </source>
</evidence>
<evidence type="ECO:0000256" key="9">
    <source>
        <dbReference type="ARBA" id="ARBA00023242"/>
    </source>
</evidence>
<evidence type="ECO:0000256" key="3">
    <source>
        <dbReference type="ARBA" id="ARBA00022723"/>
    </source>
</evidence>
<dbReference type="PANTHER" id="PTHR31576:SF2">
    <property type="entry name" value="TATA BOX-BINDING PROTEIN-ASSOCIATED FACTOR RNA POLYMERASE I SUBUNIT B"/>
    <property type="match status" value="1"/>
</dbReference>
<evidence type="ECO:0000256" key="4">
    <source>
        <dbReference type="ARBA" id="ARBA00022771"/>
    </source>
</evidence>
<keyword evidence="14" id="KW-1185">Reference proteome</keyword>
<feature type="compositionally biased region" description="Low complexity" evidence="10">
    <location>
        <begin position="366"/>
        <end position="380"/>
    </location>
</feature>
<evidence type="ECO:0000259" key="11">
    <source>
        <dbReference type="Pfam" id="PF20644"/>
    </source>
</evidence>
<feature type="domain" description="Rrn7/TAF1B C-terminal cyclin" evidence="12">
    <location>
        <begin position="195"/>
        <end position="278"/>
    </location>
</feature>
<keyword evidence="9" id="KW-0539">Nucleus</keyword>
<comment type="similarity">
    <text evidence="2">Belongs to the RRN7/TAF1B family.</text>
</comment>
<comment type="subcellular location">
    <subcellularLocation>
        <location evidence="1">Nucleus</location>
        <location evidence="1">Nucleolus</location>
    </subcellularLocation>
</comment>
<sequence>MRARCGRCGSRRWRRDPTGVLVCEQGHQYTVEEQFDEEGMDRSQRKRVYKRKRSRSVAAADSEMRLRSLSVQLEECMYILRMQAEHLVRERGCPEELLTTARDLWLMYVSTENAFSLSQAAPKRKNLFEIMWLRHGGLSLVVCRLACRILGIPILLGDLRQWVCDGSLPYMDATYRLPLEIRRHFKLEDTSRRRPPSHHTLAKQHSVLIKLLASRFGVHFPDPFPPSLVMRFMSDLKIPVSVYPHFKAIRWLCENQTMTQRQPEYSAAACFLVAIKTAMCSSIEHPIPLPDDAVYHKLHSLMPPSTTELDSSFGKPGRNAWRESVQGWIPKQNLAIVSAFDELVTSNEVLQRRGQPCLVHMPAAPPASADAARPVAATSANNSGSSQEPATAMHRNRGACGHEPQSMEFYPLQHADPEGAWPVQFGVCFQYCVTHFVLERDELLSHIVRLEYFLARRSL</sequence>
<keyword evidence="4" id="KW-0863">Zinc-finger</keyword>
<organism evidence="13 14">
    <name type="scientific">Polyrhizophydium stewartii</name>
    <dbReference type="NCBI Taxonomy" id="2732419"/>
    <lineage>
        <taxon>Eukaryota</taxon>
        <taxon>Fungi</taxon>
        <taxon>Fungi incertae sedis</taxon>
        <taxon>Chytridiomycota</taxon>
        <taxon>Chytridiomycota incertae sedis</taxon>
        <taxon>Chytridiomycetes</taxon>
        <taxon>Rhizophydiales</taxon>
        <taxon>Rhizophydiales incertae sedis</taxon>
        <taxon>Polyrhizophydium</taxon>
    </lineage>
</organism>
<evidence type="ECO:0000259" key="12">
    <source>
        <dbReference type="Pfam" id="PF20645"/>
    </source>
</evidence>
<protein>
    <recommendedName>
        <fullName evidence="15">RRN7-type domain-containing protein</fullName>
    </recommendedName>
</protein>